<feature type="transmembrane region" description="Helical" evidence="1">
    <location>
        <begin position="239"/>
        <end position="256"/>
    </location>
</feature>
<accession>A0A5N6YVJ8</accession>
<name>A0A5N6YVJ8_9EURO</name>
<reference evidence="3" key="1">
    <citation type="submission" date="2019-04" db="EMBL/GenBank/DDBJ databases">
        <title>Friends and foes A comparative genomics studyof 23 Aspergillus species from section Flavi.</title>
        <authorList>
            <consortium name="DOE Joint Genome Institute"/>
            <person name="Kjaerbolling I."/>
            <person name="Vesth T."/>
            <person name="Frisvad J.C."/>
            <person name="Nybo J.L."/>
            <person name="Theobald S."/>
            <person name="Kildgaard S."/>
            <person name="Isbrandt T."/>
            <person name="Kuo A."/>
            <person name="Sato A."/>
            <person name="Lyhne E.K."/>
            <person name="Kogle M.E."/>
            <person name="Wiebenga A."/>
            <person name="Kun R.S."/>
            <person name="Lubbers R.J."/>
            <person name="Makela M.R."/>
            <person name="Barry K."/>
            <person name="Chovatia M."/>
            <person name="Clum A."/>
            <person name="Daum C."/>
            <person name="Haridas S."/>
            <person name="He G."/>
            <person name="LaButti K."/>
            <person name="Lipzen A."/>
            <person name="Mondo S."/>
            <person name="Riley R."/>
            <person name="Salamov A."/>
            <person name="Simmons B.A."/>
            <person name="Magnuson J.K."/>
            <person name="Henrissat B."/>
            <person name="Mortensen U.H."/>
            <person name="Larsen T.O."/>
            <person name="Devries R.P."/>
            <person name="Grigoriev I.V."/>
            <person name="Machida M."/>
            <person name="Baker S.E."/>
            <person name="Andersen M.R."/>
        </authorList>
    </citation>
    <scope>NUCLEOTIDE SEQUENCE [LARGE SCALE GENOMIC DNA]</scope>
    <source>
        <strain evidence="3">CBS 553.77</strain>
    </source>
</reference>
<sequence length="257" mass="29672">MRLIDQEPNTRVKPMRILCLGLTRTGTNSLATALRKLGYNPYHGSECFKNPPRDFNLWIEALQSNQATRPYGREEFDRLLGPYDACLDIPAAILWKDLYAAYPDAKVILTTRDPESWWRSMDATLFRFIRTPLFRCGQYLDRTEIGPLYRMSELVWKVFCANCYEQEVCLRAFVEHYASVRAVVPADRLLELPVGCDGWGPLCGFLHVPVPDEPWPWEYSAAVLGGHIDRAYWRVVRGVLWWVGVVIVVVFGAWWVI</sequence>
<organism evidence="2 3">
    <name type="scientific">Aspergillus coremiiformis</name>
    <dbReference type="NCBI Taxonomy" id="138285"/>
    <lineage>
        <taxon>Eukaryota</taxon>
        <taxon>Fungi</taxon>
        <taxon>Dikarya</taxon>
        <taxon>Ascomycota</taxon>
        <taxon>Pezizomycotina</taxon>
        <taxon>Eurotiomycetes</taxon>
        <taxon>Eurotiomycetidae</taxon>
        <taxon>Eurotiales</taxon>
        <taxon>Aspergillaceae</taxon>
        <taxon>Aspergillus</taxon>
        <taxon>Aspergillus subgen. Circumdati</taxon>
    </lineage>
</organism>
<dbReference type="EMBL" id="ML739303">
    <property type="protein sequence ID" value="KAE8349467.1"/>
    <property type="molecule type" value="Genomic_DNA"/>
</dbReference>
<evidence type="ECO:0000256" key="1">
    <source>
        <dbReference type="SAM" id="Phobius"/>
    </source>
</evidence>
<evidence type="ECO:0000313" key="2">
    <source>
        <dbReference type="EMBL" id="KAE8349467.1"/>
    </source>
</evidence>
<dbReference type="PANTHER" id="PTHR36978:SF4">
    <property type="entry name" value="P-LOOP CONTAINING NUCLEOSIDE TRIPHOSPHATE HYDROLASE PROTEIN"/>
    <property type="match status" value="1"/>
</dbReference>
<keyword evidence="3" id="KW-1185">Reference proteome</keyword>
<dbReference type="GO" id="GO:0016787">
    <property type="term" value="F:hydrolase activity"/>
    <property type="evidence" value="ECO:0007669"/>
    <property type="project" value="UniProtKB-KW"/>
</dbReference>
<dbReference type="OrthoDB" id="408152at2759"/>
<dbReference type="InterPro" id="IPR040632">
    <property type="entry name" value="Sulfotransfer_4"/>
</dbReference>
<dbReference type="AlphaFoldDB" id="A0A5N6YVJ8"/>
<gene>
    <name evidence="2" type="ORF">BDV28DRAFT_151856</name>
</gene>
<keyword evidence="1" id="KW-1133">Transmembrane helix</keyword>
<dbReference type="Pfam" id="PF17784">
    <property type="entry name" value="Sulfotransfer_4"/>
    <property type="match status" value="1"/>
</dbReference>
<keyword evidence="2" id="KW-0378">Hydrolase</keyword>
<evidence type="ECO:0000313" key="3">
    <source>
        <dbReference type="Proteomes" id="UP000327118"/>
    </source>
</evidence>
<dbReference type="Proteomes" id="UP000327118">
    <property type="component" value="Unassembled WGS sequence"/>
</dbReference>
<dbReference type="InterPro" id="IPR027417">
    <property type="entry name" value="P-loop_NTPase"/>
</dbReference>
<keyword evidence="1" id="KW-0812">Transmembrane</keyword>
<keyword evidence="1" id="KW-0472">Membrane</keyword>
<protein>
    <submittedName>
        <fullName evidence="2">P-loop containing nucleoside triphosphate hydrolase protein</fullName>
    </submittedName>
</protein>
<dbReference type="SUPFAM" id="SSF52540">
    <property type="entry name" value="P-loop containing nucleoside triphosphate hydrolases"/>
    <property type="match status" value="1"/>
</dbReference>
<dbReference type="PANTHER" id="PTHR36978">
    <property type="entry name" value="P-LOOP CONTAINING NUCLEOTIDE TRIPHOSPHATE HYDROLASE"/>
    <property type="match status" value="1"/>
</dbReference>
<proteinExistence type="predicted"/>
<dbReference type="Gene3D" id="3.40.50.300">
    <property type="entry name" value="P-loop containing nucleotide triphosphate hydrolases"/>
    <property type="match status" value="1"/>
</dbReference>